<dbReference type="GO" id="GO:0043531">
    <property type="term" value="F:ADP binding"/>
    <property type="evidence" value="ECO:0007669"/>
    <property type="project" value="InterPro"/>
</dbReference>
<dbReference type="FunFam" id="3.40.50.300:FF:001091">
    <property type="entry name" value="Probable disease resistance protein At1g61300"/>
    <property type="match status" value="1"/>
</dbReference>
<dbReference type="Gene3D" id="1.10.10.10">
    <property type="entry name" value="Winged helix-like DNA-binding domain superfamily/Winged helix DNA-binding domain"/>
    <property type="match status" value="1"/>
</dbReference>
<evidence type="ECO:0000259" key="14">
    <source>
        <dbReference type="Pfam" id="PF23598"/>
    </source>
</evidence>
<dbReference type="InterPro" id="IPR055414">
    <property type="entry name" value="LRR_R13L4/SHOC2-like"/>
</dbReference>
<evidence type="ECO:0000313" key="15">
    <source>
        <dbReference type="EMBL" id="KZM83865.1"/>
    </source>
</evidence>
<comment type="function">
    <text evidence="1">Confers resistance to late blight (Phytophthora infestans) races carrying the avirulence gene Avr1. Resistance proteins guard the plant against pathogens that contain an appropriate avirulence protein via an indirect interaction with this avirulence protein. That triggers a defense system including the hypersensitive response, which restricts the pathogen growth.</text>
</comment>
<dbReference type="AlphaFoldDB" id="A0A175YJW9"/>
<evidence type="ECO:0000256" key="10">
    <source>
        <dbReference type="ARBA" id="ARBA00022840"/>
    </source>
</evidence>
<evidence type="ECO:0000259" key="13">
    <source>
        <dbReference type="Pfam" id="PF23559"/>
    </source>
</evidence>
<keyword evidence="6" id="KW-0381">Hypersensitive response</keyword>
<evidence type="ECO:0000256" key="4">
    <source>
        <dbReference type="ARBA" id="ARBA00022490"/>
    </source>
</evidence>
<dbReference type="GO" id="GO:0051607">
    <property type="term" value="P:defense response to virus"/>
    <property type="evidence" value="ECO:0007669"/>
    <property type="project" value="UniProtKB-ARBA"/>
</dbReference>
<keyword evidence="8" id="KW-0547">Nucleotide-binding</keyword>
<protein>
    <submittedName>
        <fullName evidence="15">Uncharacterized protein</fullName>
    </submittedName>
</protein>
<dbReference type="GO" id="GO:0009626">
    <property type="term" value="P:plant-type hypersensitive response"/>
    <property type="evidence" value="ECO:0007669"/>
    <property type="project" value="UniProtKB-KW"/>
</dbReference>
<dbReference type="OMA" id="FRTGICP"/>
<dbReference type="InterPro" id="IPR058922">
    <property type="entry name" value="WHD_DRP"/>
</dbReference>
<evidence type="ECO:0000256" key="8">
    <source>
        <dbReference type="ARBA" id="ARBA00022741"/>
    </source>
</evidence>
<evidence type="ECO:0000259" key="12">
    <source>
        <dbReference type="Pfam" id="PF00931"/>
    </source>
</evidence>
<evidence type="ECO:0000256" key="7">
    <source>
        <dbReference type="ARBA" id="ARBA00022737"/>
    </source>
</evidence>
<evidence type="ECO:0000256" key="9">
    <source>
        <dbReference type="ARBA" id="ARBA00022821"/>
    </source>
</evidence>
<reference evidence="16" key="2">
    <citation type="submission" date="2022-03" db="EMBL/GenBank/DDBJ databases">
        <title>Draft title - Genomic analysis of global carrot germplasm unveils the trajectory of domestication and the origin of high carotenoid orange carrot.</title>
        <authorList>
            <person name="Iorizzo M."/>
            <person name="Ellison S."/>
            <person name="Senalik D."/>
            <person name="Macko-Podgorni A."/>
            <person name="Grzebelus D."/>
            <person name="Bostan H."/>
            <person name="Rolling W."/>
            <person name="Curaba J."/>
            <person name="Simon P."/>
        </authorList>
    </citation>
    <scope>NUCLEOTIDE SEQUENCE</scope>
    <source>
        <tissue evidence="16">Leaf</tissue>
    </source>
</reference>
<keyword evidence="9" id="KW-0611">Plant defense</keyword>
<dbReference type="InterPro" id="IPR036388">
    <property type="entry name" value="WH-like_DNA-bd_sf"/>
</dbReference>
<evidence type="ECO:0000256" key="6">
    <source>
        <dbReference type="ARBA" id="ARBA00022667"/>
    </source>
</evidence>
<dbReference type="FunFam" id="1.10.10.10:FF:000322">
    <property type="entry name" value="Probable disease resistance protein At1g63360"/>
    <property type="match status" value="1"/>
</dbReference>
<feature type="region of interest" description="Disordered" evidence="11">
    <location>
        <begin position="1"/>
        <end position="22"/>
    </location>
</feature>
<sequence>MDCHSSKLIDDGSANQGELGEEYSSQDFPVQIYSRKNKFQEGEVFVGFQKEESDLLNQLASITKKKLQVISIVGMAGLGKTTLATRLYNHSYVESYFYARAWITCSQLYLKRESLLEILRSVSENTDEICAMNDNMLAHTLYRALKGRRYLIVVDDIWSIDDWNDIRRCFPDDKNGSRIMVTTRLKEVALHAQSDGNPLCLRFLTEEEGFDLFKRKLFEDGNLFGILGFLGKRITRNCCGLPLAIVLIAGVLKNNFDFLLWLQIQEHLSSYIISDYNQYMDTLALSYNHLPQHLKPCFLSFGAFPVGYDIPVRQLMWLWIAEGFIGQDGRERNLEDIAEDCLMDLINRSLVVVGKKRSNGAIKTCRIHDLLRDLCLRKAEEENFSPDIYKHNKVSFSCPHSLVHPKFQLLLSTNVLAIPSNCSCYSSEGSQSFCKQILSVWDASEHTRALDLSSIEFLVFPSEVLQLVHLRYLGLRFKSGNPPESISCLQELQTLIMSSRMNMVIPNDMWKMVNLKHLFIKSGENLVDISNVEGEQRTLDNLQTMSLVSPTRPCHNILARTPNLQKLGLCGPLTTTRGDFKCPDLGLLMQLEKLKLSNTISFHQGVRLSISTIFPGSLKNLTLSNTCLNWEEAWIFEMIPNLEVLKLKFHAFVGKDWETRPQAFPCLKFLKLKELDLVTWTVCRYDFPVLQHLQVYHCPYLTEIPEDLGNICTLESLEISGCNDAATNSASDLQEEQERYGNDSLQLIVNPSLV</sequence>
<dbReference type="PRINTS" id="PR00364">
    <property type="entry name" value="DISEASERSIST"/>
</dbReference>
<dbReference type="SUPFAM" id="SSF52540">
    <property type="entry name" value="P-loop containing nucleoside triphosphate hydrolases"/>
    <property type="match status" value="1"/>
</dbReference>
<dbReference type="SUPFAM" id="SSF52058">
    <property type="entry name" value="L domain-like"/>
    <property type="match status" value="1"/>
</dbReference>
<evidence type="ECO:0000256" key="11">
    <source>
        <dbReference type="SAM" id="MobiDB-lite"/>
    </source>
</evidence>
<dbReference type="Gene3D" id="3.80.10.10">
    <property type="entry name" value="Ribonuclease Inhibitor"/>
    <property type="match status" value="1"/>
</dbReference>
<dbReference type="InterPro" id="IPR032675">
    <property type="entry name" value="LRR_dom_sf"/>
</dbReference>
<dbReference type="PANTHER" id="PTHR23155">
    <property type="entry name" value="DISEASE RESISTANCE PROTEIN RP"/>
    <property type="match status" value="1"/>
</dbReference>
<accession>A0A175YJW9</accession>
<keyword evidence="10" id="KW-0067">ATP-binding</keyword>
<feature type="domain" description="NB-ARC" evidence="12">
    <location>
        <begin position="55"/>
        <end position="219"/>
    </location>
</feature>
<dbReference type="Proteomes" id="UP000077755">
    <property type="component" value="Chromosome 8"/>
</dbReference>
<dbReference type="OrthoDB" id="1478287at2759"/>
<evidence type="ECO:0000256" key="3">
    <source>
        <dbReference type="ARBA" id="ARBA00008894"/>
    </source>
</evidence>
<dbReference type="Gene3D" id="3.40.50.300">
    <property type="entry name" value="P-loop containing nucleotide triphosphate hydrolases"/>
    <property type="match status" value="1"/>
</dbReference>
<name>A0A175YJW9_DAUCS</name>
<feature type="domain" description="Disease resistance R13L4/SHOC-2-like LRR" evidence="14">
    <location>
        <begin position="462"/>
        <end position="696"/>
    </location>
</feature>
<organism evidence="15">
    <name type="scientific">Daucus carota subsp. sativus</name>
    <name type="common">Carrot</name>
    <dbReference type="NCBI Taxonomy" id="79200"/>
    <lineage>
        <taxon>Eukaryota</taxon>
        <taxon>Viridiplantae</taxon>
        <taxon>Streptophyta</taxon>
        <taxon>Embryophyta</taxon>
        <taxon>Tracheophyta</taxon>
        <taxon>Spermatophyta</taxon>
        <taxon>Magnoliopsida</taxon>
        <taxon>eudicotyledons</taxon>
        <taxon>Gunneridae</taxon>
        <taxon>Pentapetalae</taxon>
        <taxon>asterids</taxon>
        <taxon>campanulids</taxon>
        <taxon>Apiales</taxon>
        <taxon>Apiaceae</taxon>
        <taxon>Apioideae</taxon>
        <taxon>Scandiceae</taxon>
        <taxon>Daucinae</taxon>
        <taxon>Daucus</taxon>
        <taxon>Daucus sect. Daucus</taxon>
    </lineage>
</organism>
<evidence type="ECO:0000256" key="5">
    <source>
        <dbReference type="ARBA" id="ARBA00022614"/>
    </source>
</evidence>
<keyword evidence="17" id="KW-1185">Reference proteome</keyword>
<proteinExistence type="inferred from homology"/>
<dbReference type="Pfam" id="PF23598">
    <property type="entry name" value="LRR_14"/>
    <property type="match status" value="1"/>
</dbReference>
<gene>
    <name evidence="15" type="ORF">DCAR_028713</name>
    <name evidence="16" type="ORF">DCAR_0830612</name>
</gene>
<dbReference type="GO" id="GO:0005524">
    <property type="term" value="F:ATP binding"/>
    <property type="evidence" value="ECO:0007669"/>
    <property type="project" value="UniProtKB-KW"/>
</dbReference>
<keyword evidence="4" id="KW-0963">Cytoplasm</keyword>
<dbReference type="InterPro" id="IPR044974">
    <property type="entry name" value="Disease_R_plants"/>
</dbReference>
<dbReference type="InterPro" id="IPR042197">
    <property type="entry name" value="Apaf_helical"/>
</dbReference>
<dbReference type="Gene3D" id="1.10.8.430">
    <property type="entry name" value="Helical domain of apoptotic protease-activating factors"/>
    <property type="match status" value="1"/>
</dbReference>
<dbReference type="Pfam" id="PF00931">
    <property type="entry name" value="NB-ARC"/>
    <property type="match status" value="1"/>
</dbReference>
<feature type="domain" description="Disease resistance protein winged helix" evidence="13">
    <location>
        <begin position="304"/>
        <end position="375"/>
    </location>
</feature>
<evidence type="ECO:0000313" key="17">
    <source>
        <dbReference type="Proteomes" id="UP000077755"/>
    </source>
</evidence>
<evidence type="ECO:0000256" key="2">
    <source>
        <dbReference type="ARBA" id="ARBA00004496"/>
    </source>
</evidence>
<comment type="subcellular location">
    <subcellularLocation>
        <location evidence="2">Cytoplasm</location>
    </subcellularLocation>
</comment>
<comment type="similarity">
    <text evidence="3">Belongs to the disease resistance NB-LRR family.</text>
</comment>
<dbReference type="PANTHER" id="PTHR23155:SF1152">
    <property type="entry name" value="AAA+ ATPASE DOMAIN-CONTAINING PROTEIN"/>
    <property type="match status" value="1"/>
</dbReference>
<keyword evidence="5" id="KW-0433">Leucine-rich repeat</keyword>
<keyword evidence="7" id="KW-0677">Repeat</keyword>
<dbReference type="InterPro" id="IPR027417">
    <property type="entry name" value="P-loop_NTPase"/>
</dbReference>
<dbReference type="KEGG" id="dcr:108197380"/>
<dbReference type="Pfam" id="PF23559">
    <property type="entry name" value="WHD_DRP"/>
    <property type="match status" value="1"/>
</dbReference>
<evidence type="ECO:0000256" key="1">
    <source>
        <dbReference type="ARBA" id="ARBA00002074"/>
    </source>
</evidence>
<feature type="compositionally biased region" description="Basic and acidic residues" evidence="11">
    <location>
        <begin position="1"/>
        <end position="10"/>
    </location>
</feature>
<dbReference type="EMBL" id="LNRQ01000008">
    <property type="protein sequence ID" value="KZM83865.1"/>
    <property type="molecule type" value="Genomic_DNA"/>
</dbReference>
<reference evidence="15" key="1">
    <citation type="journal article" date="2016" name="Nat. Genet.">
        <title>A high-quality carrot genome assembly provides new insights into carotenoid accumulation and asterid genome evolution.</title>
        <authorList>
            <person name="Iorizzo M."/>
            <person name="Ellison S."/>
            <person name="Senalik D."/>
            <person name="Zeng P."/>
            <person name="Satapoomin P."/>
            <person name="Huang J."/>
            <person name="Bowman M."/>
            <person name="Iovene M."/>
            <person name="Sanseverino W."/>
            <person name="Cavagnaro P."/>
            <person name="Yildiz M."/>
            <person name="Macko-Podgorni A."/>
            <person name="Moranska E."/>
            <person name="Grzebelus E."/>
            <person name="Grzebelus D."/>
            <person name="Ashrafi H."/>
            <person name="Zheng Z."/>
            <person name="Cheng S."/>
            <person name="Spooner D."/>
            <person name="Van Deynze A."/>
            <person name="Simon P."/>
        </authorList>
    </citation>
    <scope>NUCLEOTIDE SEQUENCE [LARGE SCALE GENOMIC DNA]</scope>
    <source>
        <tissue evidence="15">Leaf</tissue>
    </source>
</reference>
<dbReference type="InterPro" id="IPR002182">
    <property type="entry name" value="NB-ARC"/>
</dbReference>
<dbReference type="EMBL" id="CP093350">
    <property type="protein sequence ID" value="WOH11133.1"/>
    <property type="molecule type" value="Genomic_DNA"/>
</dbReference>
<dbReference type="Gramene" id="KZM83865">
    <property type="protein sequence ID" value="KZM83865"/>
    <property type="gene ID" value="DCAR_028713"/>
</dbReference>
<evidence type="ECO:0000313" key="16">
    <source>
        <dbReference type="EMBL" id="WOH11133.1"/>
    </source>
</evidence>